<dbReference type="AlphaFoldDB" id="A0ABD0K9Z4"/>
<dbReference type="Gene3D" id="2.60.120.260">
    <property type="entry name" value="Galactose-binding domain-like"/>
    <property type="match status" value="1"/>
</dbReference>
<dbReference type="PROSITE" id="PS01286">
    <property type="entry name" value="FA58C_2"/>
    <property type="match status" value="1"/>
</dbReference>
<dbReference type="InterPro" id="IPR008979">
    <property type="entry name" value="Galactose-bd-like_sf"/>
</dbReference>
<dbReference type="PROSITE" id="PS01225">
    <property type="entry name" value="CTCK_2"/>
    <property type="match status" value="1"/>
</dbReference>
<dbReference type="SUPFAM" id="SSF57424">
    <property type="entry name" value="LDL receptor-like module"/>
    <property type="match status" value="1"/>
</dbReference>
<keyword evidence="15" id="KW-1185">Reference proteome</keyword>
<accession>A0ABD0K9Z4</accession>
<evidence type="ECO:0000256" key="7">
    <source>
        <dbReference type="ARBA" id="ARBA00023157"/>
    </source>
</evidence>
<organism evidence="14 15">
    <name type="scientific">Batillaria attramentaria</name>
    <dbReference type="NCBI Taxonomy" id="370345"/>
    <lineage>
        <taxon>Eukaryota</taxon>
        <taxon>Metazoa</taxon>
        <taxon>Spiralia</taxon>
        <taxon>Lophotrochozoa</taxon>
        <taxon>Mollusca</taxon>
        <taxon>Gastropoda</taxon>
        <taxon>Caenogastropoda</taxon>
        <taxon>Sorbeoconcha</taxon>
        <taxon>Cerithioidea</taxon>
        <taxon>Batillariidae</taxon>
        <taxon>Batillaria</taxon>
    </lineage>
</organism>
<dbReference type="EMBL" id="JACVVK020000218">
    <property type="protein sequence ID" value="KAK7483903.1"/>
    <property type="molecule type" value="Genomic_DNA"/>
</dbReference>
<dbReference type="InterPro" id="IPR000421">
    <property type="entry name" value="FA58C"/>
</dbReference>
<dbReference type="Gene3D" id="4.10.400.10">
    <property type="entry name" value="Low-density Lipoprotein Receptor"/>
    <property type="match status" value="1"/>
</dbReference>
<dbReference type="GO" id="GO:0005576">
    <property type="term" value="C:extracellular region"/>
    <property type="evidence" value="ECO:0007669"/>
    <property type="project" value="UniProtKB-SubCell"/>
</dbReference>
<keyword evidence="3" id="KW-0964">Secreted</keyword>
<keyword evidence="7 9" id="KW-1015">Disulfide bond</keyword>
<dbReference type="Gene3D" id="2.10.90.10">
    <property type="entry name" value="Cystine-knot cytokines"/>
    <property type="match status" value="1"/>
</dbReference>
<dbReference type="InterPro" id="IPR025155">
    <property type="entry name" value="WxxW_domain"/>
</dbReference>
<evidence type="ECO:0000256" key="9">
    <source>
        <dbReference type="PROSITE-ProRule" id="PRU00039"/>
    </source>
</evidence>
<dbReference type="Pfam" id="PF00057">
    <property type="entry name" value="Ldl_recept_a"/>
    <property type="match status" value="1"/>
</dbReference>
<proteinExistence type="predicted"/>
<evidence type="ECO:0000256" key="11">
    <source>
        <dbReference type="SAM" id="MobiDB-lite"/>
    </source>
</evidence>
<feature type="disulfide bond" evidence="10">
    <location>
        <begin position="298"/>
        <end position="316"/>
    </location>
</feature>
<feature type="compositionally biased region" description="Low complexity" evidence="11">
    <location>
        <begin position="431"/>
        <end position="447"/>
    </location>
</feature>
<evidence type="ECO:0000256" key="8">
    <source>
        <dbReference type="ARBA" id="ARBA00023180"/>
    </source>
</evidence>
<comment type="subcellular location">
    <subcellularLocation>
        <location evidence="1">Endomembrane system</location>
        <topology evidence="1">Peripheral membrane protein</topology>
    </subcellularLocation>
    <subcellularLocation>
        <location evidence="2">Secreted</location>
    </subcellularLocation>
</comment>
<keyword evidence="5" id="KW-0130">Cell adhesion</keyword>
<dbReference type="Pfam" id="PF00754">
    <property type="entry name" value="F5_F8_type_C"/>
    <property type="match status" value="1"/>
</dbReference>
<feature type="disulfide bond" evidence="10">
    <location>
        <begin position="291"/>
        <end position="303"/>
    </location>
</feature>
<dbReference type="SUPFAM" id="SSF49785">
    <property type="entry name" value="Galactose-binding domain-like"/>
    <property type="match status" value="1"/>
</dbReference>
<comment type="caution">
    <text evidence="9">Lacks conserved residue(s) required for the propagation of feature annotation.</text>
</comment>
<evidence type="ECO:0000256" key="5">
    <source>
        <dbReference type="ARBA" id="ARBA00022889"/>
    </source>
</evidence>
<protein>
    <submittedName>
        <fullName evidence="14">Uncharacterized protein</fullName>
    </submittedName>
</protein>
<dbReference type="InterPro" id="IPR006207">
    <property type="entry name" value="Cys_knot_C"/>
</dbReference>
<feature type="compositionally biased region" description="Polar residues" evidence="11">
    <location>
        <begin position="400"/>
        <end position="410"/>
    </location>
</feature>
<dbReference type="CDD" id="cd00112">
    <property type="entry name" value="LDLa"/>
    <property type="match status" value="1"/>
</dbReference>
<keyword evidence="6" id="KW-0472">Membrane</keyword>
<dbReference type="SMART" id="SM00041">
    <property type="entry name" value="CT"/>
    <property type="match status" value="1"/>
</dbReference>
<dbReference type="Proteomes" id="UP001519460">
    <property type="component" value="Unassembled WGS sequence"/>
</dbReference>
<dbReference type="PROSITE" id="PS50068">
    <property type="entry name" value="LDLRA_2"/>
    <property type="match status" value="1"/>
</dbReference>
<evidence type="ECO:0000256" key="2">
    <source>
        <dbReference type="ARBA" id="ARBA00004613"/>
    </source>
</evidence>
<feature type="disulfide bond" evidence="9">
    <location>
        <begin position="756"/>
        <end position="810"/>
    </location>
</feature>
<keyword evidence="8" id="KW-0325">Glycoprotein</keyword>
<reference evidence="14 15" key="1">
    <citation type="journal article" date="2023" name="Sci. Data">
        <title>Genome assembly of the Korean intertidal mud-creeper Batillaria attramentaria.</title>
        <authorList>
            <person name="Patra A.K."/>
            <person name="Ho P.T."/>
            <person name="Jun S."/>
            <person name="Lee S.J."/>
            <person name="Kim Y."/>
            <person name="Won Y.J."/>
        </authorList>
    </citation>
    <scope>NUCLEOTIDE SEQUENCE [LARGE SCALE GENOMIC DNA]</scope>
    <source>
        <strain evidence="14">Wonlab-2016</strain>
    </source>
</reference>
<dbReference type="PANTHER" id="PTHR46806:SF5">
    <property type="entry name" value="F5_8 TYPE C DOMAIN-CONTAINING PROTEIN"/>
    <property type="match status" value="1"/>
</dbReference>
<dbReference type="InterPro" id="IPR002172">
    <property type="entry name" value="LDrepeatLR_classA_rpt"/>
</dbReference>
<evidence type="ECO:0000259" key="12">
    <source>
        <dbReference type="PROSITE" id="PS01225"/>
    </source>
</evidence>
<feature type="domain" description="CTCK" evidence="12">
    <location>
        <begin position="718"/>
        <end position="816"/>
    </location>
</feature>
<dbReference type="PANTHER" id="PTHR46806">
    <property type="entry name" value="F5/8 TYPE C DOMAIN-CONTAINING PROTEIN"/>
    <property type="match status" value="1"/>
</dbReference>
<evidence type="ECO:0000313" key="14">
    <source>
        <dbReference type="EMBL" id="KAK7483903.1"/>
    </source>
</evidence>
<feature type="disulfide bond" evidence="9">
    <location>
        <begin position="760"/>
        <end position="812"/>
    </location>
</feature>
<dbReference type="InterPro" id="IPR029034">
    <property type="entry name" value="Cystine-knot_cytokine"/>
</dbReference>
<dbReference type="GO" id="GO:0007155">
    <property type="term" value="P:cell adhesion"/>
    <property type="evidence" value="ECO:0007669"/>
    <property type="project" value="UniProtKB-KW"/>
</dbReference>
<keyword evidence="4" id="KW-0732">Signal</keyword>
<dbReference type="GO" id="GO:0012505">
    <property type="term" value="C:endomembrane system"/>
    <property type="evidence" value="ECO:0007669"/>
    <property type="project" value="UniProtKB-SubCell"/>
</dbReference>
<dbReference type="Pfam" id="PF13330">
    <property type="entry name" value="Mucin2_WxxW"/>
    <property type="match status" value="1"/>
</dbReference>
<sequence>VFTGNSDSVTPVTHMFQQPISARYVRINPVTWEGRIALRFELHGCFEPYPTDSPPEPDNHVTSSIKVVTGVSRVTVTPVPINIPDGCVTWDEWVDTAQPDLTHPDDVETPEHVQTASKVCKDPLTIQCRTAGPDRSPADESGQKVRCTLWEGLVCKGAEQQDGMCLNYEVRLGCLRQTEHCLSAVPTATPTPEPTPGAATPCYVGMDTSSCPAFCPTGTFCDGSKCVTRSACPCHVDGKIIKAGDVTQNNKCETCQCLNGGLMCLSKTCPDCAAGPAVVNSSTCDCQCMECGDAEFQCGNGQCIPISQHCDGVIHCVDDELNCGFTPHFTPPVTSTSTFTSTTKGQTTVIVSPGGRIPTAEPHTGPPLPGSTTQGHTTAKVSPGGKIPTAEPHTGPPLPGSTTRGHTTVYASPGGRIPTAEPHTGPPLPGSTSTRSSVTSTHPVSHFVTTSTPPVYVSCDNVTCPPLVEPSLGPGYQSVRVRSEGGCCDEYLAVCQPSLCPRADVTCTSPRVATPTADDQCCPSYECEKVGRPLMVGYRVKSVVMTIIPRHVAVCPAECPEQIPPTCASGSQPVEIREECGCTRKACRQRNGRSPEVLCETQMCAACKTGEELVEREGECCGECRPIGCVVDDVVYSEGQIIPSDRKCYEKTCAMDKSRGAYVIQETHRECEPFSELPACTEVRDKEEPDYQSDGCCLACVPKSLLPPPVTSASCTTCSPQVMFPHAQDSVGYFTDTNPTGAECSNQVPVADMTECSGFCDSRATYTDVMRSFSDTCSCCRPTATSARTVQLTCSDGSTMTHTYHVANACACGACTGH</sequence>
<dbReference type="PROSITE" id="PS01185">
    <property type="entry name" value="CTCK_1"/>
    <property type="match status" value="1"/>
</dbReference>
<feature type="domain" description="F5/8 type C" evidence="13">
    <location>
        <begin position="1"/>
        <end position="45"/>
    </location>
</feature>
<dbReference type="SMART" id="SM00192">
    <property type="entry name" value="LDLa"/>
    <property type="match status" value="1"/>
</dbReference>
<name>A0ABD0K9Z4_9CAEN</name>
<feature type="non-terminal residue" evidence="14">
    <location>
        <position position="1"/>
    </location>
</feature>
<evidence type="ECO:0000259" key="13">
    <source>
        <dbReference type="PROSITE" id="PS50022"/>
    </source>
</evidence>
<feature type="compositionally biased region" description="Polar residues" evidence="11">
    <location>
        <begin position="370"/>
        <end position="380"/>
    </location>
</feature>
<evidence type="ECO:0000313" key="15">
    <source>
        <dbReference type="Proteomes" id="UP001519460"/>
    </source>
</evidence>
<feature type="region of interest" description="Disordered" evidence="11">
    <location>
        <begin position="353"/>
        <end position="447"/>
    </location>
</feature>
<gene>
    <name evidence="14" type="ORF">BaRGS_00024787</name>
</gene>
<dbReference type="PROSITE" id="PS50022">
    <property type="entry name" value="FA58C_3"/>
    <property type="match status" value="1"/>
</dbReference>
<dbReference type="InterPro" id="IPR050633">
    <property type="entry name" value="Neuropilin_MCO_CoagFactor"/>
</dbReference>
<evidence type="ECO:0000256" key="1">
    <source>
        <dbReference type="ARBA" id="ARBA00004184"/>
    </source>
</evidence>
<dbReference type="InterPro" id="IPR036055">
    <property type="entry name" value="LDL_receptor-like_sf"/>
</dbReference>
<evidence type="ECO:0000256" key="10">
    <source>
        <dbReference type="PROSITE-ProRule" id="PRU00124"/>
    </source>
</evidence>
<comment type="caution">
    <text evidence="14">The sequence shown here is derived from an EMBL/GenBank/DDBJ whole genome shotgun (WGS) entry which is preliminary data.</text>
</comment>
<evidence type="ECO:0000256" key="4">
    <source>
        <dbReference type="ARBA" id="ARBA00022729"/>
    </source>
</evidence>
<evidence type="ECO:0000256" key="3">
    <source>
        <dbReference type="ARBA" id="ARBA00022525"/>
    </source>
</evidence>
<evidence type="ECO:0000256" key="6">
    <source>
        <dbReference type="ARBA" id="ARBA00023136"/>
    </source>
</evidence>